<dbReference type="SUPFAM" id="SSF55797">
    <property type="entry name" value="PR-1-like"/>
    <property type="match status" value="1"/>
</dbReference>
<dbReference type="PRINTS" id="PR00837">
    <property type="entry name" value="V5TPXLIKE"/>
</dbReference>
<accession>A0AAV6V485</accession>
<dbReference type="PANTHER" id="PTHR10334">
    <property type="entry name" value="CYSTEINE-RICH SECRETORY PROTEIN-RELATED"/>
    <property type="match status" value="1"/>
</dbReference>
<dbReference type="EMBL" id="JAFNEN010000166">
    <property type="protein sequence ID" value="KAG8191106.1"/>
    <property type="molecule type" value="Genomic_DNA"/>
</dbReference>
<keyword evidence="3" id="KW-1185">Reference proteome</keyword>
<comment type="caution">
    <text evidence="2">The sequence shown here is derived from an EMBL/GenBank/DDBJ whole genome shotgun (WGS) entry which is preliminary data.</text>
</comment>
<dbReference type="SMART" id="SM00198">
    <property type="entry name" value="SCP"/>
    <property type="match status" value="1"/>
</dbReference>
<organism evidence="2 3">
    <name type="scientific">Oedothorax gibbosus</name>
    <dbReference type="NCBI Taxonomy" id="931172"/>
    <lineage>
        <taxon>Eukaryota</taxon>
        <taxon>Metazoa</taxon>
        <taxon>Ecdysozoa</taxon>
        <taxon>Arthropoda</taxon>
        <taxon>Chelicerata</taxon>
        <taxon>Arachnida</taxon>
        <taxon>Araneae</taxon>
        <taxon>Araneomorphae</taxon>
        <taxon>Entelegynae</taxon>
        <taxon>Araneoidea</taxon>
        <taxon>Linyphiidae</taxon>
        <taxon>Erigoninae</taxon>
        <taxon>Oedothorax</taxon>
    </lineage>
</organism>
<dbReference type="Gene3D" id="3.40.33.10">
    <property type="entry name" value="CAP"/>
    <property type="match status" value="1"/>
</dbReference>
<proteinExistence type="predicted"/>
<evidence type="ECO:0000259" key="1">
    <source>
        <dbReference type="SMART" id="SM00198"/>
    </source>
</evidence>
<dbReference type="InterPro" id="IPR018244">
    <property type="entry name" value="Allrgn_V5/Tpx1_CS"/>
</dbReference>
<sequence length="230" mass="25738">MHIFKKVLLVHISKGIATKAKMQFLAFTAILVGVLHWSYSCQIYDRGVSAADKKVILQTHNELRAKIANGKERGFPTAANMLEMEWDDNLANQAQAWADQCTYAHNKPIDRDGGPAGQNMAGSSGSNTKPEWKEMIESFYSEVKLYNPNNIHKYAWDEKTGHFSQVIWAKTSRIGCGYVRYVGDQYDYDFLYVCNYAPAANWDGEPVYEVGRPCSKCGGCGSIQGLCEAN</sequence>
<dbReference type="Proteomes" id="UP000827092">
    <property type="component" value="Unassembled WGS sequence"/>
</dbReference>
<dbReference type="GO" id="GO:0005576">
    <property type="term" value="C:extracellular region"/>
    <property type="evidence" value="ECO:0007669"/>
    <property type="project" value="InterPro"/>
</dbReference>
<dbReference type="InterPro" id="IPR002413">
    <property type="entry name" value="V5_allergen-like"/>
</dbReference>
<dbReference type="CDD" id="cd05380">
    <property type="entry name" value="CAP_euk"/>
    <property type="match status" value="1"/>
</dbReference>
<reference evidence="2 3" key="1">
    <citation type="journal article" date="2022" name="Nat. Ecol. Evol.">
        <title>A masculinizing supergene underlies an exaggerated male reproductive morph in a spider.</title>
        <authorList>
            <person name="Hendrickx F."/>
            <person name="De Corte Z."/>
            <person name="Sonet G."/>
            <person name="Van Belleghem S.M."/>
            <person name="Kostlbacher S."/>
            <person name="Vangestel C."/>
        </authorList>
    </citation>
    <scope>NUCLEOTIDE SEQUENCE [LARGE SCALE GENOMIC DNA]</scope>
    <source>
        <strain evidence="2">W744_W776</strain>
    </source>
</reference>
<gene>
    <name evidence="2" type="ORF">JTE90_010030</name>
</gene>
<evidence type="ECO:0000313" key="3">
    <source>
        <dbReference type="Proteomes" id="UP000827092"/>
    </source>
</evidence>
<evidence type="ECO:0000313" key="2">
    <source>
        <dbReference type="EMBL" id="KAG8191106.1"/>
    </source>
</evidence>
<dbReference type="AlphaFoldDB" id="A0AAV6V485"/>
<name>A0AAV6V485_9ARAC</name>
<protein>
    <recommendedName>
        <fullName evidence="1">SCP domain-containing protein</fullName>
    </recommendedName>
</protein>
<feature type="domain" description="SCP" evidence="1">
    <location>
        <begin position="51"/>
        <end position="204"/>
    </location>
</feature>
<dbReference type="Pfam" id="PF00188">
    <property type="entry name" value="CAP"/>
    <property type="match status" value="1"/>
</dbReference>
<dbReference type="InterPro" id="IPR001283">
    <property type="entry name" value="CRISP-related"/>
</dbReference>
<dbReference type="PRINTS" id="PR00838">
    <property type="entry name" value="V5ALLERGEN"/>
</dbReference>
<dbReference type="InterPro" id="IPR035940">
    <property type="entry name" value="CAP_sf"/>
</dbReference>
<dbReference type="InterPro" id="IPR014044">
    <property type="entry name" value="CAP_dom"/>
</dbReference>
<dbReference type="PROSITE" id="PS01009">
    <property type="entry name" value="CRISP_1"/>
    <property type="match status" value="1"/>
</dbReference>